<dbReference type="PANTHER" id="PTHR43861">
    <property type="entry name" value="TRANS-ACONITATE 2-METHYLTRANSFERASE-RELATED"/>
    <property type="match status" value="1"/>
</dbReference>
<dbReference type="GO" id="GO:0032259">
    <property type="term" value="P:methylation"/>
    <property type="evidence" value="ECO:0007669"/>
    <property type="project" value="UniProtKB-KW"/>
</dbReference>
<dbReference type="RefSeq" id="WP_029633818.1">
    <property type="nucleotide sequence ID" value="NZ_JACJTA010000016.1"/>
</dbReference>
<dbReference type="InterPro" id="IPR029063">
    <property type="entry name" value="SAM-dependent_MTases_sf"/>
</dbReference>
<evidence type="ECO:0000313" key="3">
    <source>
        <dbReference type="Proteomes" id="UP000660380"/>
    </source>
</evidence>
<evidence type="ECO:0000313" key="2">
    <source>
        <dbReference type="EMBL" id="MBD2604846.1"/>
    </source>
</evidence>
<keyword evidence="2" id="KW-0489">Methyltransferase</keyword>
<dbReference type="CDD" id="cd02440">
    <property type="entry name" value="AdoMet_MTases"/>
    <property type="match status" value="1"/>
</dbReference>
<dbReference type="GO" id="GO:0008168">
    <property type="term" value="F:methyltransferase activity"/>
    <property type="evidence" value="ECO:0007669"/>
    <property type="project" value="UniProtKB-KW"/>
</dbReference>
<accession>A0ABR8GNL9</accession>
<comment type="caution">
    <text evidence="2">The sequence shown here is derived from an EMBL/GenBank/DDBJ whole genome shotgun (WGS) entry which is preliminary data.</text>
</comment>
<organism evidence="2 3">
    <name type="scientific">Scytonema hofmannii FACHB-248</name>
    <dbReference type="NCBI Taxonomy" id="1842502"/>
    <lineage>
        <taxon>Bacteria</taxon>
        <taxon>Bacillati</taxon>
        <taxon>Cyanobacteriota</taxon>
        <taxon>Cyanophyceae</taxon>
        <taxon>Nostocales</taxon>
        <taxon>Scytonemataceae</taxon>
        <taxon>Scytonema</taxon>
    </lineage>
</organism>
<dbReference type="Pfam" id="PF13489">
    <property type="entry name" value="Methyltransf_23"/>
    <property type="match status" value="1"/>
</dbReference>
<dbReference type="PANTHER" id="PTHR43861:SF6">
    <property type="entry name" value="METHYLTRANSFERASE TYPE 11"/>
    <property type="match status" value="1"/>
</dbReference>
<evidence type="ECO:0000256" key="1">
    <source>
        <dbReference type="SAM" id="Coils"/>
    </source>
</evidence>
<reference evidence="2 3" key="1">
    <citation type="journal article" date="2020" name="ISME J.">
        <title>Comparative genomics reveals insights into cyanobacterial evolution and habitat adaptation.</title>
        <authorList>
            <person name="Chen M.Y."/>
            <person name="Teng W.K."/>
            <person name="Zhao L."/>
            <person name="Hu C.X."/>
            <person name="Zhou Y.K."/>
            <person name="Han B.P."/>
            <person name="Song L.R."/>
            <person name="Shu W.S."/>
        </authorList>
    </citation>
    <scope>NUCLEOTIDE SEQUENCE [LARGE SCALE GENOMIC DNA]</scope>
    <source>
        <strain evidence="2 3">FACHB-248</strain>
    </source>
</reference>
<sequence>MAKDWSKDYPSAEHLTQEGLDENTSLRKMFYLIGDNQRVVDFGCATGYFAQLLKKKGCIVTGVDINSDALKVAEQYCTEVIVADLDFVSVTEILPRQEFDVAVFGDVLEHLRNPWKILEETKQILKKDGYIVASIPNIAHGAIRLSLLEGRFEYTELGILDNTHLRFFTRKTVEELFERPGYLVNIADRTKIEIFSENSLIPQNKREQFNSDTIKQIEEDEDADTLQFIIRADPWTIEGEYAAISDRDSKLLEESQHSQSQLQDTQAQFWERSQSQLQVTQIELERSQSQLQETQIELERSQSQLQVTQIELERSQSQLQVTQIELERSQSQLQETQTELERSQSQLQETQIELERSQSQLQETQIELERSQSQLQETQIELERSQSQQQETQIELERSQSQLQQTQLELERSQSQFQQTQIKLESPYREWQETQRLLQQAQSEWQQAQNIIQAMETSKFWKMRKFWFQLKQIFRLRS</sequence>
<feature type="coiled-coil region" evidence="1">
    <location>
        <begin position="277"/>
        <end position="458"/>
    </location>
</feature>
<gene>
    <name evidence="2" type="ORF">H6G81_09985</name>
</gene>
<keyword evidence="1" id="KW-0175">Coiled coil</keyword>
<keyword evidence="3" id="KW-1185">Reference proteome</keyword>
<name>A0ABR8GNL9_9CYAN</name>
<protein>
    <submittedName>
        <fullName evidence="2">Methyltransferase domain-containing protein</fullName>
    </submittedName>
</protein>
<dbReference type="EMBL" id="JACJTA010000016">
    <property type="protein sequence ID" value="MBD2604846.1"/>
    <property type="molecule type" value="Genomic_DNA"/>
</dbReference>
<dbReference type="SUPFAM" id="SSF53335">
    <property type="entry name" value="S-adenosyl-L-methionine-dependent methyltransferases"/>
    <property type="match status" value="1"/>
</dbReference>
<keyword evidence="2" id="KW-0808">Transferase</keyword>
<proteinExistence type="predicted"/>
<dbReference type="Proteomes" id="UP000660380">
    <property type="component" value="Unassembled WGS sequence"/>
</dbReference>
<dbReference type="Gene3D" id="3.40.50.150">
    <property type="entry name" value="Vaccinia Virus protein VP39"/>
    <property type="match status" value="1"/>
</dbReference>